<keyword evidence="6 7" id="KW-0408">Iron</keyword>
<proteinExistence type="inferred from homology"/>
<dbReference type="GO" id="GO:0046872">
    <property type="term" value="F:metal ion binding"/>
    <property type="evidence" value="ECO:0007669"/>
    <property type="project" value="UniProtKB-KW"/>
</dbReference>
<dbReference type="InterPro" id="IPR051263">
    <property type="entry name" value="C-type_cytochrome_biogenesis"/>
</dbReference>
<dbReference type="CDD" id="cd16378">
    <property type="entry name" value="CcmH_N"/>
    <property type="match status" value="1"/>
</dbReference>
<keyword evidence="7" id="KW-0812">Transmembrane</keyword>
<reference evidence="10" key="1">
    <citation type="submission" date="2020-01" db="EMBL/GenBank/DDBJ databases">
        <authorList>
            <person name="Rat A."/>
        </authorList>
    </citation>
    <scope>NUCLEOTIDE SEQUENCE</scope>
    <source>
        <strain evidence="10">LMG 28251</strain>
    </source>
</reference>
<evidence type="ECO:0000313" key="11">
    <source>
        <dbReference type="Proteomes" id="UP001196068"/>
    </source>
</evidence>
<keyword evidence="4 7" id="KW-0732">Signal</keyword>
<dbReference type="AlphaFoldDB" id="A0AAF1JUQ7"/>
<feature type="region of interest" description="Disordered" evidence="8">
    <location>
        <begin position="129"/>
        <end position="153"/>
    </location>
</feature>
<dbReference type="Proteomes" id="UP001196068">
    <property type="component" value="Unassembled WGS sequence"/>
</dbReference>
<dbReference type="Gene3D" id="1.10.8.640">
    <property type="entry name" value="Cytochrome C biogenesis protein"/>
    <property type="match status" value="1"/>
</dbReference>
<reference evidence="10" key="2">
    <citation type="journal article" date="2021" name="Syst. Appl. Microbiol.">
        <title>Roseomonas hellenica sp. nov., isolated from roots of wild-growing Alkanna tinctoria.</title>
        <authorList>
            <person name="Rat A."/>
            <person name="Naranjo H.D."/>
            <person name="Lebbe L."/>
            <person name="Cnockaert M."/>
            <person name="Krigas N."/>
            <person name="Grigoriadou K."/>
            <person name="Maloupa E."/>
            <person name="Willems A."/>
        </authorList>
    </citation>
    <scope>NUCLEOTIDE SEQUENCE</scope>
    <source>
        <strain evidence="10">LMG 28251</strain>
    </source>
</reference>
<evidence type="ECO:0000256" key="4">
    <source>
        <dbReference type="ARBA" id="ARBA00022729"/>
    </source>
</evidence>
<evidence type="ECO:0000256" key="5">
    <source>
        <dbReference type="ARBA" id="ARBA00022748"/>
    </source>
</evidence>
<dbReference type="InterPro" id="IPR005616">
    <property type="entry name" value="CcmH/CycL/Ccl2/NrfF_N"/>
</dbReference>
<dbReference type="PANTHER" id="PTHR47870">
    <property type="entry name" value="CYTOCHROME C-TYPE BIOGENESIS PROTEIN CCMH"/>
    <property type="match status" value="1"/>
</dbReference>
<sequence length="153" mass="16808">MIRALIILLLFTTPALAAVGNPEDRLRDPAQEERAQTIGRDLRCLVCQNQSIEDSDAAVAADLRRIVRERVVAGDDDARIIEFVHARYGDFVLLRPPVNAATALLWATPALALLGGILAIRTMRRRAAAAPEPAPLTEAERRRLAQLDETPRA</sequence>
<dbReference type="EMBL" id="JAAEDH010000002">
    <property type="protein sequence ID" value="MBR0654106.1"/>
    <property type="molecule type" value="Genomic_DNA"/>
</dbReference>
<gene>
    <name evidence="10" type="ORF">GXW79_03330</name>
</gene>
<feature type="transmembrane region" description="Helical" evidence="7">
    <location>
        <begin position="100"/>
        <end position="120"/>
    </location>
</feature>
<feature type="compositionally biased region" description="Basic and acidic residues" evidence="8">
    <location>
        <begin position="138"/>
        <end position="153"/>
    </location>
</feature>
<evidence type="ECO:0000256" key="2">
    <source>
        <dbReference type="ARBA" id="ARBA00022617"/>
    </source>
</evidence>
<dbReference type="Pfam" id="PF03918">
    <property type="entry name" value="CcmH"/>
    <property type="match status" value="1"/>
</dbReference>
<feature type="signal peptide" evidence="7">
    <location>
        <begin position="1"/>
        <end position="17"/>
    </location>
</feature>
<evidence type="ECO:0000313" key="10">
    <source>
        <dbReference type="EMBL" id="MBR0654106.1"/>
    </source>
</evidence>
<feature type="domain" description="CcmH/CycL/Ccl2/NrfF N-terminal" evidence="9">
    <location>
        <begin position="7"/>
        <end position="147"/>
    </location>
</feature>
<evidence type="ECO:0000256" key="1">
    <source>
        <dbReference type="ARBA" id="ARBA00010342"/>
    </source>
</evidence>
<keyword evidence="5" id="KW-0201">Cytochrome c-type biogenesis</keyword>
<keyword evidence="3 7" id="KW-0479">Metal-binding</keyword>
<dbReference type="RefSeq" id="WP_211872858.1">
    <property type="nucleotide sequence ID" value="NZ_JAAEDH010000002.1"/>
</dbReference>
<feature type="chain" id="PRO_5041770668" description="Cytochrome c-type biogenesis protein" evidence="7">
    <location>
        <begin position="18"/>
        <end position="153"/>
    </location>
</feature>
<keyword evidence="7" id="KW-0472">Membrane</keyword>
<dbReference type="PANTHER" id="PTHR47870:SF1">
    <property type="entry name" value="CYTOCHROME C-TYPE BIOGENESIS PROTEIN CCMH"/>
    <property type="match status" value="1"/>
</dbReference>
<keyword evidence="11" id="KW-1185">Reference proteome</keyword>
<comment type="similarity">
    <text evidence="1 7">Belongs to the CcmH/CycL/Ccl2/NrfF family.</text>
</comment>
<comment type="caution">
    <text evidence="10">The sequence shown here is derived from an EMBL/GenBank/DDBJ whole genome shotgun (WGS) entry which is preliminary data.</text>
</comment>
<keyword evidence="2 7" id="KW-0349">Heme</keyword>
<evidence type="ECO:0000256" key="6">
    <source>
        <dbReference type="ARBA" id="ARBA00023004"/>
    </source>
</evidence>
<comment type="function">
    <text evidence="7">Possible subunit of a heme lyase.</text>
</comment>
<accession>A0AAF1JUQ7</accession>
<evidence type="ECO:0000256" key="8">
    <source>
        <dbReference type="SAM" id="MobiDB-lite"/>
    </source>
</evidence>
<evidence type="ECO:0000259" key="9">
    <source>
        <dbReference type="Pfam" id="PF03918"/>
    </source>
</evidence>
<dbReference type="GO" id="GO:0005886">
    <property type="term" value="C:plasma membrane"/>
    <property type="evidence" value="ECO:0007669"/>
    <property type="project" value="TreeGrafter"/>
</dbReference>
<evidence type="ECO:0000256" key="3">
    <source>
        <dbReference type="ARBA" id="ARBA00022723"/>
    </source>
</evidence>
<organism evidence="10 11">
    <name type="scientific">Plastoroseomonas arctica</name>
    <dbReference type="NCBI Taxonomy" id="1509237"/>
    <lineage>
        <taxon>Bacteria</taxon>
        <taxon>Pseudomonadati</taxon>
        <taxon>Pseudomonadota</taxon>
        <taxon>Alphaproteobacteria</taxon>
        <taxon>Acetobacterales</taxon>
        <taxon>Acetobacteraceae</taxon>
        <taxon>Plastoroseomonas</taxon>
    </lineage>
</organism>
<keyword evidence="7" id="KW-1133">Transmembrane helix</keyword>
<name>A0AAF1JUQ7_9PROT</name>
<protein>
    <recommendedName>
        <fullName evidence="7">Cytochrome c-type biogenesis protein</fullName>
    </recommendedName>
</protein>
<evidence type="ECO:0000256" key="7">
    <source>
        <dbReference type="RuleBase" id="RU364112"/>
    </source>
</evidence>
<dbReference type="InterPro" id="IPR038297">
    <property type="entry name" value="CcmH/CycL/NrfF/Ccl2_sf"/>
</dbReference>
<dbReference type="GO" id="GO:0017004">
    <property type="term" value="P:cytochrome complex assembly"/>
    <property type="evidence" value="ECO:0007669"/>
    <property type="project" value="UniProtKB-KW"/>
</dbReference>